<dbReference type="EMBL" id="MU839030">
    <property type="protein sequence ID" value="KAK1763077.1"/>
    <property type="molecule type" value="Genomic_DNA"/>
</dbReference>
<keyword evidence="2" id="KW-0175">Coiled coil</keyword>
<evidence type="ECO:0000313" key="6">
    <source>
        <dbReference type="EMBL" id="KAK1763077.1"/>
    </source>
</evidence>
<keyword evidence="1" id="KW-0677">Repeat</keyword>
<dbReference type="GeneID" id="85313895"/>
<dbReference type="InterPro" id="IPR056693">
    <property type="entry name" value="DUF7791"/>
</dbReference>
<feature type="domain" description="DUF7791" evidence="5">
    <location>
        <begin position="559"/>
        <end position="681"/>
    </location>
</feature>
<feature type="compositionally biased region" description="Basic and acidic residues" evidence="3">
    <location>
        <begin position="263"/>
        <end position="277"/>
    </location>
</feature>
<name>A0AAJ0FDC3_9PEZI</name>
<gene>
    <name evidence="6" type="ORF">QBC33DRAFT_573595</name>
</gene>
<evidence type="ECO:0000256" key="3">
    <source>
        <dbReference type="SAM" id="MobiDB-lite"/>
    </source>
</evidence>
<sequence length="1089" mass="122086">MMDPLSAVGLASGIIQLIDFAWRITSGSIEIYNSASGTTKENAHIGNVIEDLIDLSDELDTEGLGNSKHERALKRLAANCVSLSEELLEILQKLKASERNPKWSALVAKWNSMRKKDDIASIEERLGEYRSQILMRLTMLMSDQQSAVKSRLDSIQIEGQKLSAARSDELRDLRNEIVGLLEGLKLQDEPGSPRAIVDSLKSLRGVAETLPREMCILRNLFFNSMYSREDGIKDAEAGTFKWILEEPADGSGGQDGEAVDSSTETKSERPGEPDPRAEATAQFSDWLTSDAEIFHISGKAGSGKSTLMKLICQDPSVKQRLETWAGSNRLIVSQYFFWHAGDDMQRSLHGLYRSILFDVLRQSPELIPLVFPEQWSLLAAGAADEPAVTASLFRLPKIKESFHTLIEKCSGANHAVCLFVDGLDEYYGDSMDHWGLAADLRTWSQQPNIKICVSSRPHTEFLAIFPKSSRIHLHAINMEDIEAYCRHEFEANQHLGRAPPDDLVDQIVSRSEGVFLWARLVVRSLLSSIGRFDTDETLALKLEEIPSDLDLLYDQILGSLDAVDRRRADRLLMLVLHNPFESALNALMVDWLDELKDPNFPMPDKCRFYSMDEMSSRQERLRRQIYGITKGLVEVSEGNPKEEPFFQLQLQFFHRSVHAYLTEHRKLDSWDESLGGRVDAYARLRIAELLFARALDCYPRADVLDSLSKTVLPLADQLSAQTLRKFHIAMHNTGGGWRILPTGYFAKPSKEEEYHVPRVEEDDGLAFARFALSVGRPEFIAERIPDSTALASISAACPEINLLMTALTSCFLNEPLNTRSIDFLRSRGAWLDSRVQVLEKRAWDSLFAQGPLSPSGKTTGPADPPNEAGTEDTNAATITRPRPHYHTVTAWSIFLTGFSNRASAYAAKRTATIIQVLYQSQVGPTFDRQRSLLQYLVDQQDDSSPDAPQHDRRETVLLFSHNTEGVTNHLRAAPDAEIAWRECSFHVADVAVLMDAVPESRADPTVWEEEEEVRPSGLAHVHGNDSSWGRRTPGCPLPGWAAERLAARGVVLDPLKLSALEDLGLAMQLVWVVTREEATRIRDLVYRVW</sequence>
<dbReference type="Proteomes" id="UP001244011">
    <property type="component" value="Unassembled WGS sequence"/>
</dbReference>
<dbReference type="Pfam" id="PF24883">
    <property type="entry name" value="NPHP3_N"/>
    <property type="match status" value="1"/>
</dbReference>
<dbReference type="AlphaFoldDB" id="A0AAJ0FDC3"/>
<feature type="region of interest" description="Disordered" evidence="3">
    <location>
        <begin position="246"/>
        <end position="278"/>
    </location>
</feature>
<dbReference type="SUPFAM" id="SSF52540">
    <property type="entry name" value="P-loop containing nucleoside triphosphate hydrolases"/>
    <property type="match status" value="1"/>
</dbReference>
<feature type="domain" description="Nephrocystin 3-like N-terminal" evidence="4">
    <location>
        <begin position="281"/>
        <end position="456"/>
    </location>
</feature>
<dbReference type="Gene3D" id="3.40.50.300">
    <property type="entry name" value="P-loop containing nucleotide triphosphate hydrolases"/>
    <property type="match status" value="1"/>
</dbReference>
<reference evidence="6" key="1">
    <citation type="submission" date="2023-06" db="EMBL/GenBank/DDBJ databases">
        <title>Genome-scale phylogeny and comparative genomics of the fungal order Sordariales.</title>
        <authorList>
            <consortium name="Lawrence Berkeley National Laboratory"/>
            <person name="Hensen N."/>
            <person name="Bonometti L."/>
            <person name="Westerberg I."/>
            <person name="Brannstrom I.O."/>
            <person name="Guillou S."/>
            <person name="Cros-Aarteil S."/>
            <person name="Calhoun S."/>
            <person name="Haridas S."/>
            <person name="Kuo A."/>
            <person name="Mondo S."/>
            <person name="Pangilinan J."/>
            <person name="Riley R."/>
            <person name="Labutti K."/>
            <person name="Andreopoulos B."/>
            <person name="Lipzen A."/>
            <person name="Chen C."/>
            <person name="Yanf M."/>
            <person name="Daum C."/>
            <person name="Ng V."/>
            <person name="Clum A."/>
            <person name="Steindorff A."/>
            <person name="Ohm R."/>
            <person name="Martin F."/>
            <person name="Silar P."/>
            <person name="Natvig D."/>
            <person name="Lalanne C."/>
            <person name="Gautier V."/>
            <person name="Ament-Velasquez S.L."/>
            <person name="Kruys A."/>
            <person name="Hutchinson M.I."/>
            <person name="Powell A.J."/>
            <person name="Barry K."/>
            <person name="Miller A.N."/>
            <person name="Grigoriev I.V."/>
            <person name="Debuchy R."/>
            <person name="Gladieux P."/>
            <person name="Thoren M.H."/>
            <person name="Johannesson H."/>
        </authorList>
    </citation>
    <scope>NUCLEOTIDE SEQUENCE</scope>
    <source>
        <strain evidence="6">8032-3</strain>
    </source>
</reference>
<evidence type="ECO:0000259" key="4">
    <source>
        <dbReference type="Pfam" id="PF24883"/>
    </source>
</evidence>
<organism evidence="6 7">
    <name type="scientific">Phialemonium atrogriseum</name>
    <dbReference type="NCBI Taxonomy" id="1093897"/>
    <lineage>
        <taxon>Eukaryota</taxon>
        <taxon>Fungi</taxon>
        <taxon>Dikarya</taxon>
        <taxon>Ascomycota</taxon>
        <taxon>Pezizomycotina</taxon>
        <taxon>Sordariomycetes</taxon>
        <taxon>Sordariomycetidae</taxon>
        <taxon>Cephalothecales</taxon>
        <taxon>Cephalothecaceae</taxon>
        <taxon>Phialemonium</taxon>
    </lineage>
</organism>
<evidence type="ECO:0000313" key="7">
    <source>
        <dbReference type="Proteomes" id="UP001244011"/>
    </source>
</evidence>
<evidence type="ECO:0008006" key="8">
    <source>
        <dbReference type="Google" id="ProtNLM"/>
    </source>
</evidence>
<dbReference type="InterPro" id="IPR027417">
    <property type="entry name" value="P-loop_NTPase"/>
</dbReference>
<dbReference type="Pfam" id="PF25053">
    <property type="entry name" value="DUF7791"/>
    <property type="match status" value="1"/>
</dbReference>
<keyword evidence="7" id="KW-1185">Reference proteome</keyword>
<comment type="caution">
    <text evidence="6">The sequence shown here is derived from an EMBL/GenBank/DDBJ whole genome shotgun (WGS) entry which is preliminary data.</text>
</comment>
<dbReference type="InterPro" id="IPR056884">
    <property type="entry name" value="NPHP3-like_N"/>
</dbReference>
<dbReference type="PANTHER" id="PTHR10039:SF5">
    <property type="entry name" value="NACHT DOMAIN-CONTAINING PROTEIN"/>
    <property type="match status" value="1"/>
</dbReference>
<dbReference type="RefSeq" id="XP_060279290.1">
    <property type="nucleotide sequence ID" value="XM_060430708.1"/>
</dbReference>
<evidence type="ECO:0000256" key="2">
    <source>
        <dbReference type="SAM" id="Coils"/>
    </source>
</evidence>
<evidence type="ECO:0000259" key="5">
    <source>
        <dbReference type="Pfam" id="PF25053"/>
    </source>
</evidence>
<evidence type="ECO:0000256" key="1">
    <source>
        <dbReference type="ARBA" id="ARBA00022737"/>
    </source>
</evidence>
<dbReference type="PANTHER" id="PTHR10039">
    <property type="entry name" value="AMELOGENIN"/>
    <property type="match status" value="1"/>
</dbReference>
<protein>
    <recommendedName>
        <fullName evidence="8">NACHT domain-containing protein</fullName>
    </recommendedName>
</protein>
<proteinExistence type="predicted"/>
<feature type="region of interest" description="Disordered" evidence="3">
    <location>
        <begin position="849"/>
        <end position="877"/>
    </location>
</feature>
<accession>A0AAJ0FDC3</accession>
<feature type="coiled-coil region" evidence="2">
    <location>
        <begin position="66"/>
        <end position="100"/>
    </location>
</feature>